<accession>A0A843YK88</accession>
<keyword evidence="4" id="KW-1185">Reference proteome</keyword>
<feature type="chain" id="PRO_5032992524" description="Chalcone isomerase domain-containing protein" evidence="1">
    <location>
        <begin position="25"/>
        <end position="170"/>
    </location>
</feature>
<feature type="domain" description="Chalcone isomerase" evidence="2">
    <location>
        <begin position="44"/>
        <end position="158"/>
    </location>
</feature>
<reference evidence="3 4" key="1">
    <citation type="submission" date="2019-10" db="EMBL/GenBank/DDBJ databases">
        <title>Epibacterium sp. nov., isolated from seawater.</title>
        <authorList>
            <person name="Zhang X."/>
            <person name="Li N."/>
        </authorList>
    </citation>
    <scope>NUCLEOTIDE SEQUENCE [LARGE SCALE GENOMIC DNA]</scope>
    <source>
        <strain evidence="3 4">SM1979</strain>
    </source>
</reference>
<evidence type="ECO:0000313" key="3">
    <source>
        <dbReference type="EMBL" id="MQQ10238.1"/>
    </source>
</evidence>
<comment type="caution">
    <text evidence="3">The sequence shown here is derived from an EMBL/GenBank/DDBJ whole genome shotgun (WGS) entry which is preliminary data.</text>
</comment>
<name>A0A843YK88_9RHOB</name>
<gene>
    <name evidence="3" type="ORF">GFB49_17350</name>
</gene>
<dbReference type="Proteomes" id="UP000444174">
    <property type="component" value="Unassembled WGS sequence"/>
</dbReference>
<keyword evidence="1" id="KW-0732">Signal</keyword>
<sequence>MFWESSMFTRAAFCLLAFTTMAQADIGLPNAQPLGSASFRWLGVTFYDATLYTQQNRQFSWQNPMALELRYRKGVSGQKLAGSAGIEIRRLEGKPADYSQFMSKLERCFRDVRKGDRYVAVSPSVNRIQMSLNGKRTCTVDHPDVRQRFLGIWLSPNSRMPSLSRRLRGE</sequence>
<protein>
    <recommendedName>
        <fullName evidence="2">Chalcone isomerase domain-containing protein</fullName>
    </recommendedName>
</protein>
<organism evidence="3 4">
    <name type="scientific">Tritonibacter litoralis</name>
    <dbReference type="NCBI Taxonomy" id="2662264"/>
    <lineage>
        <taxon>Bacteria</taxon>
        <taxon>Pseudomonadati</taxon>
        <taxon>Pseudomonadota</taxon>
        <taxon>Alphaproteobacteria</taxon>
        <taxon>Rhodobacterales</taxon>
        <taxon>Paracoccaceae</taxon>
        <taxon>Tritonibacter</taxon>
    </lineage>
</organism>
<evidence type="ECO:0000259" key="2">
    <source>
        <dbReference type="Pfam" id="PF16036"/>
    </source>
</evidence>
<evidence type="ECO:0000256" key="1">
    <source>
        <dbReference type="SAM" id="SignalP"/>
    </source>
</evidence>
<evidence type="ECO:0000313" key="4">
    <source>
        <dbReference type="Proteomes" id="UP000444174"/>
    </source>
</evidence>
<dbReference type="AlphaFoldDB" id="A0A843YK88"/>
<dbReference type="EMBL" id="WIBF01000013">
    <property type="protein sequence ID" value="MQQ10238.1"/>
    <property type="molecule type" value="Genomic_DNA"/>
</dbReference>
<dbReference type="Pfam" id="PF16036">
    <property type="entry name" value="Chalcone_3"/>
    <property type="match status" value="1"/>
</dbReference>
<dbReference type="InterPro" id="IPR016087">
    <property type="entry name" value="Chalcone_isomerase"/>
</dbReference>
<feature type="signal peptide" evidence="1">
    <location>
        <begin position="1"/>
        <end position="24"/>
    </location>
</feature>
<proteinExistence type="predicted"/>